<comment type="subcellular location">
    <subcellularLocation>
        <location evidence="1">Cell projection</location>
        <location evidence="1">Cilium</location>
    </subcellularLocation>
</comment>
<evidence type="ECO:0000313" key="9">
    <source>
        <dbReference type="EMBL" id="KAF7205358.1"/>
    </source>
</evidence>
<dbReference type="EMBL" id="JAAVVJ010000015">
    <property type="protein sequence ID" value="KAF7205358.1"/>
    <property type="molecule type" value="Genomic_DNA"/>
</dbReference>
<reference evidence="10" key="3">
    <citation type="submission" date="2025-05" db="UniProtKB">
        <authorList>
            <consortium name="Ensembl"/>
        </authorList>
    </citation>
    <scope>IDENTIFICATION</scope>
</reference>
<dbReference type="InterPro" id="IPR038844">
    <property type="entry name" value="CFAP157"/>
</dbReference>
<evidence type="ECO:0000256" key="8">
    <source>
        <dbReference type="SAM" id="MobiDB-lite"/>
    </source>
</evidence>
<dbReference type="AlphaFoldDB" id="A0A8C6L7S4"/>
<dbReference type="RefSeq" id="XP_015815776.3">
    <property type="nucleotide sequence ID" value="XM_015960290.3"/>
</dbReference>
<dbReference type="KEGG" id="nfu:107386103"/>
<keyword evidence="6" id="KW-0966">Cell projection</keyword>
<dbReference type="PANTHER" id="PTHR31954:SF1">
    <property type="entry name" value="CILIA- AND FLAGELLA-ASSOCIATED PROTEIN 157"/>
    <property type="match status" value="1"/>
</dbReference>
<evidence type="ECO:0000256" key="1">
    <source>
        <dbReference type="ARBA" id="ARBA00004138"/>
    </source>
</evidence>
<name>A0A8C6L7S4_NOTFU</name>
<dbReference type="Proteomes" id="UP000822369">
    <property type="component" value="Chromosome 15"/>
</dbReference>
<comment type="similarity">
    <text evidence="2">Belongs to the CFAP157 family.</text>
</comment>
<dbReference type="GO" id="GO:0036064">
    <property type="term" value="C:ciliary basal body"/>
    <property type="evidence" value="ECO:0007669"/>
    <property type="project" value="TreeGrafter"/>
</dbReference>
<feature type="coiled-coil region" evidence="7">
    <location>
        <begin position="282"/>
        <end position="316"/>
    </location>
</feature>
<feature type="compositionally biased region" description="Polar residues" evidence="8">
    <location>
        <begin position="373"/>
        <end position="390"/>
    </location>
</feature>
<organism evidence="10 11">
    <name type="scientific">Nothobranchius furzeri</name>
    <name type="common">Turquoise killifish</name>
    <dbReference type="NCBI Taxonomy" id="105023"/>
    <lineage>
        <taxon>Eukaryota</taxon>
        <taxon>Metazoa</taxon>
        <taxon>Chordata</taxon>
        <taxon>Craniata</taxon>
        <taxon>Vertebrata</taxon>
        <taxon>Euteleostomi</taxon>
        <taxon>Actinopterygii</taxon>
        <taxon>Neopterygii</taxon>
        <taxon>Teleostei</taxon>
        <taxon>Neoteleostei</taxon>
        <taxon>Acanthomorphata</taxon>
        <taxon>Ovalentaria</taxon>
        <taxon>Atherinomorphae</taxon>
        <taxon>Cyprinodontiformes</taxon>
        <taxon>Nothobranchiidae</taxon>
        <taxon>Nothobranchius</taxon>
    </lineage>
</organism>
<sequence>MPKNTGKKSGKNDSKAKKKSSSVTREEKSVSDETEKGFFLAQIEYLTVESEKFQKKCEELEKQNQLLISQFSSLRNEKKDITDYLKHSLLEKEEELDRLSERLQNQREAADQNRSTQQLKHDQLMAALQEQIRELQEQNRKLVGNLTDLDEFERQKEDLMTNLDHLEKKLEHQEEEHKNQIHDLEMKLLLEKKRLREEMETCTLAMEAKVQHLVDQNLPERARSVLQENAEMKACFSKLSEQFKVLMEENSVLRERKHQLSIDVEIQEEMIREMSRMSCLQRKQVQQLQEELKNKHQNLEQLQKEHSQVLAEMEALRPENPDPGSTSKIQREHHRAGGTSSVSHPTPKPKSTSCRTRAGSSHTSVPHYRKPVSQESPMKQSRSAMGFLTSQQLFNKLSWS</sequence>
<evidence type="ECO:0000256" key="7">
    <source>
        <dbReference type="SAM" id="Coils"/>
    </source>
</evidence>
<keyword evidence="5" id="KW-0969">Cilium</keyword>
<dbReference type="Ensembl" id="ENSNFUT00015015645.1">
    <property type="protein sequence ID" value="ENSNFUP00015014920.1"/>
    <property type="gene ID" value="ENSNFUG00015007236.1"/>
</dbReference>
<accession>A0A8C6L7S4</accession>
<evidence type="ECO:0000256" key="5">
    <source>
        <dbReference type="ARBA" id="ARBA00023069"/>
    </source>
</evidence>
<feature type="coiled-coil region" evidence="7">
    <location>
        <begin position="43"/>
        <end position="187"/>
    </location>
</feature>
<dbReference type="GeneID" id="107386103"/>
<keyword evidence="4 7" id="KW-0175">Coiled coil</keyword>
<evidence type="ECO:0000313" key="10">
    <source>
        <dbReference type="Ensembl" id="ENSNFUP00015014920.1"/>
    </source>
</evidence>
<evidence type="ECO:0000313" key="11">
    <source>
        <dbReference type="Proteomes" id="UP000694548"/>
    </source>
</evidence>
<evidence type="ECO:0000256" key="4">
    <source>
        <dbReference type="ARBA" id="ARBA00023054"/>
    </source>
</evidence>
<dbReference type="OMA" id="ARYQKKC"/>
<reference evidence="10" key="1">
    <citation type="submission" date="2014-08" db="EMBL/GenBank/DDBJ databases">
        <authorList>
            <person name="Senf B."/>
            <person name="Petzold A."/>
            <person name="Downie B.R."/>
            <person name="Koch P."/>
            <person name="Platzer M."/>
        </authorList>
    </citation>
    <scope>NUCLEOTIDE SEQUENCE [LARGE SCALE GENOMIC DNA]</scope>
    <source>
        <strain evidence="10">GRZ</strain>
    </source>
</reference>
<feature type="region of interest" description="Disordered" evidence="8">
    <location>
        <begin position="317"/>
        <end position="390"/>
    </location>
</feature>
<keyword evidence="11" id="KW-1185">Reference proteome</keyword>
<evidence type="ECO:0000256" key="3">
    <source>
        <dbReference type="ARBA" id="ARBA00014087"/>
    </source>
</evidence>
<feature type="compositionally biased region" description="Polar residues" evidence="8">
    <location>
        <begin position="338"/>
        <end position="364"/>
    </location>
</feature>
<dbReference type="Proteomes" id="UP000694548">
    <property type="component" value="Chromosome sgr11"/>
</dbReference>
<proteinExistence type="inferred from homology"/>
<gene>
    <name evidence="10" type="primary">cfap157</name>
    <name evidence="9" type="ORF">G4P62_010710</name>
</gene>
<evidence type="ECO:0000256" key="2">
    <source>
        <dbReference type="ARBA" id="ARBA00010841"/>
    </source>
</evidence>
<reference evidence="9" key="2">
    <citation type="submission" date="2020-03" db="EMBL/GenBank/DDBJ databases">
        <title>Intra-Species Differences in Population Size shape Life History and Genome Evolution.</title>
        <authorList>
            <person name="Willemsen D."/>
            <person name="Cui R."/>
            <person name="Valenzano D.R."/>
        </authorList>
    </citation>
    <scope>NUCLEOTIDE SEQUENCE</scope>
    <source>
        <strain evidence="9">GRZ</strain>
        <tissue evidence="9">Whole</tissue>
    </source>
</reference>
<dbReference type="GeneTree" id="ENSGT00730000111240"/>
<protein>
    <recommendedName>
        <fullName evidence="3">Cilia- and flagella-associated protein 157</fullName>
    </recommendedName>
</protein>
<dbReference type="OrthoDB" id="166611at2759"/>
<dbReference type="PANTHER" id="PTHR31954">
    <property type="entry name" value="CILIA- AND FLAGELLA-ASSOCIATED PROTEIN 157"/>
    <property type="match status" value="1"/>
</dbReference>
<dbReference type="GO" id="GO:0008017">
    <property type="term" value="F:microtubule binding"/>
    <property type="evidence" value="ECO:0007669"/>
    <property type="project" value="TreeGrafter"/>
</dbReference>
<evidence type="ECO:0000256" key="6">
    <source>
        <dbReference type="ARBA" id="ARBA00023273"/>
    </source>
</evidence>
<feature type="compositionally biased region" description="Basic and acidic residues" evidence="8">
    <location>
        <begin position="24"/>
        <end position="34"/>
    </location>
</feature>
<feature type="region of interest" description="Disordered" evidence="8">
    <location>
        <begin position="1"/>
        <end position="34"/>
    </location>
</feature>